<keyword evidence="15 20" id="KW-0560">Oxidoreductase</keyword>
<evidence type="ECO:0000256" key="15">
    <source>
        <dbReference type="ARBA" id="ARBA00023002"/>
    </source>
</evidence>
<evidence type="ECO:0000256" key="3">
    <source>
        <dbReference type="ARBA" id="ARBA00004496"/>
    </source>
</evidence>
<evidence type="ECO:0000256" key="13">
    <source>
        <dbReference type="ARBA" id="ARBA00022960"/>
    </source>
</evidence>
<feature type="domain" description="FAD-binding PCMH-type" evidence="21">
    <location>
        <begin position="24"/>
        <end position="194"/>
    </location>
</feature>
<evidence type="ECO:0000256" key="7">
    <source>
        <dbReference type="ARBA" id="ARBA00015188"/>
    </source>
</evidence>
<dbReference type="HAMAP" id="MF_00037">
    <property type="entry name" value="MurB"/>
    <property type="match status" value="1"/>
</dbReference>
<dbReference type="KEGG" id="ppet:C9I82_338"/>
<keyword evidence="8 20" id="KW-0963">Cytoplasm</keyword>
<dbReference type="InterPro" id="IPR011601">
    <property type="entry name" value="MurB_C"/>
</dbReference>
<keyword evidence="12 20" id="KW-0521">NADP</keyword>
<organism evidence="22 23">
    <name type="scientific">Candidatus Purcelliella pentastirinorum</name>
    <dbReference type="NCBI Taxonomy" id="472834"/>
    <lineage>
        <taxon>Bacteria</taxon>
        <taxon>Pseudomonadati</taxon>
        <taxon>Pseudomonadota</taxon>
        <taxon>Gammaproteobacteria</taxon>
        <taxon>Enterobacterales</taxon>
        <taxon>Enterobacteriaceae</taxon>
        <taxon>Candidatus Purcelliella</taxon>
    </lineage>
</organism>
<dbReference type="PANTHER" id="PTHR21071:SF4">
    <property type="entry name" value="UDP-N-ACETYLENOLPYRUVOYLGLUCOSAMINE REDUCTASE"/>
    <property type="match status" value="1"/>
</dbReference>
<dbReference type="InterPro" id="IPR016169">
    <property type="entry name" value="FAD-bd_PCMH_sub2"/>
</dbReference>
<feature type="active site" evidence="20">
    <location>
        <position position="170"/>
    </location>
</feature>
<dbReference type="GO" id="GO:0005829">
    <property type="term" value="C:cytosol"/>
    <property type="evidence" value="ECO:0007669"/>
    <property type="project" value="TreeGrafter"/>
</dbReference>
<evidence type="ECO:0000256" key="17">
    <source>
        <dbReference type="ARBA" id="ARBA00023316"/>
    </source>
</evidence>
<dbReference type="AlphaFoldDB" id="A0A346DZZ4"/>
<dbReference type="InterPro" id="IPR036318">
    <property type="entry name" value="FAD-bd_PCMH-like_sf"/>
</dbReference>
<evidence type="ECO:0000256" key="6">
    <source>
        <dbReference type="ARBA" id="ARBA00012518"/>
    </source>
</evidence>
<comment type="similarity">
    <text evidence="5 20">Belongs to the MurB family.</text>
</comment>
<dbReference type="Proteomes" id="UP000256856">
    <property type="component" value="Chromosome"/>
</dbReference>
<name>A0A346DZZ4_9ENTR</name>
<dbReference type="GO" id="GO:0051301">
    <property type="term" value="P:cell division"/>
    <property type="evidence" value="ECO:0007669"/>
    <property type="project" value="UniProtKB-KW"/>
</dbReference>
<keyword evidence="10 20" id="KW-0285">Flavoprotein</keyword>
<dbReference type="InterPro" id="IPR016166">
    <property type="entry name" value="FAD-bd_PCMH"/>
</dbReference>
<dbReference type="GO" id="GO:0071949">
    <property type="term" value="F:FAD binding"/>
    <property type="evidence" value="ECO:0007669"/>
    <property type="project" value="InterPro"/>
</dbReference>
<dbReference type="Gene3D" id="3.30.465.10">
    <property type="match status" value="1"/>
</dbReference>
<dbReference type="NCBIfam" id="NF000755">
    <property type="entry name" value="PRK00046.1"/>
    <property type="match status" value="1"/>
</dbReference>
<protein>
    <recommendedName>
        <fullName evidence="7 20">UDP-N-acetylenolpyruvoylglucosamine reductase</fullName>
        <ecNumber evidence="6 20">1.3.1.98</ecNumber>
    </recommendedName>
    <alternativeName>
        <fullName evidence="18 20">UDP-N-acetylmuramate dehydrogenase</fullName>
    </alternativeName>
</protein>
<evidence type="ECO:0000259" key="21">
    <source>
        <dbReference type="PROSITE" id="PS51387"/>
    </source>
</evidence>
<dbReference type="UniPathway" id="UPA00219"/>
<keyword evidence="16 20" id="KW-0131">Cell cycle</keyword>
<dbReference type="InterPro" id="IPR003170">
    <property type="entry name" value="MurB"/>
</dbReference>
<accession>A0A346DZZ4</accession>
<keyword evidence="13 20" id="KW-0133">Cell shape</keyword>
<dbReference type="GO" id="GO:0009252">
    <property type="term" value="P:peptidoglycan biosynthetic process"/>
    <property type="evidence" value="ECO:0007669"/>
    <property type="project" value="UniProtKB-UniRule"/>
</dbReference>
<dbReference type="Gene3D" id="3.30.43.10">
    <property type="entry name" value="Uridine Diphospho-n-acetylenolpyruvylglucosamine Reductase, domain 2"/>
    <property type="match status" value="1"/>
</dbReference>
<evidence type="ECO:0000256" key="18">
    <source>
        <dbReference type="ARBA" id="ARBA00031026"/>
    </source>
</evidence>
<reference evidence="22 23" key="1">
    <citation type="submission" date="2018-03" db="EMBL/GenBank/DDBJ databases">
        <title>A parallel universe: an anciently diverged bacterial symbiosis in a Hawaiian planthopper (Hemiptera: Cixiidae) reveals rearranged nutritional responsibilities.</title>
        <authorList>
            <person name="Bennett G."/>
            <person name="Mao M."/>
        </authorList>
    </citation>
    <scope>NUCLEOTIDE SEQUENCE [LARGE SCALE GENOMIC DNA]</scope>
    <source>
        <strain evidence="22 23">OLIH</strain>
    </source>
</reference>
<dbReference type="InterPro" id="IPR006094">
    <property type="entry name" value="Oxid_FAD_bind_N"/>
</dbReference>
<keyword evidence="9 20" id="KW-0132">Cell division</keyword>
<evidence type="ECO:0000256" key="8">
    <source>
        <dbReference type="ARBA" id="ARBA00022490"/>
    </source>
</evidence>
<dbReference type="SUPFAM" id="SSF56176">
    <property type="entry name" value="FAD-binding/transporter-associated domain-like"/>
    <property type="match status" value="1"/>
</dbReference>
<sequence>MNVFLIYFNFYSMISLKFFHTLGIDLYSRGIFFAKTIGIISKYWFICRKLNIPFILLGCGSNVFFLNNYSGLVIINLIKGIFIEEKLDVWLLHVKSGEIWHDLVKYTMNIGIFGLENLAFIPGSVGSAAVQNIGAYGLEFKDICEYVEITNLNNLKVYRFKVKDCLFGYRSSIFMYGLKRKYIVTAVGIRLNKKWCSITNYINFNIKFFTPIKIYNVIYNIRKSKIPDPKLIGNVGSFFKNPIIHLKLFKKILFKYKNIPYYKMLNGTIKLSGGWLIDKCGLKGYSIGGASINTKQSLVILNINNATSDDIICLARKIRIDVNNKFNVCLIPEVRFIGKYGEINPLSII</sequence>
<gene>
    <name evidence="20" type="primary">murB</name>
    <name evidence="22" type="ORF">C9I82_338</name>
</gene>
<dbReference type="Pfam" id="PF01565">
    <property type="entry name" value="FAD_binding_4"/>
    <property type="match status" value="1"/>
</dbReference>
<dbReference type="GO" id="GO:0008360">
    <property type="term" value="P:regulation of cell shape"/>
    <property type="evidence" value="ECO:0007669"/>
    <property type="project" value="UniProtKB-KW"/>
</dbReference>
<evidence type="ECO:0000256" key="16">
    <source>
        <dbReference type="ARBA" id="ARBA00023306"/>
    </source>
</evidence>
<evidence type="ECO:0000256" key="4">
    <source>
        <dbReference type="ARBA" id="ARBA00004752"/>
    </source>
</evidence>
<evidence type="ECO:0000313" key="22">
    <source>
        <dbReference type="EMBL" id="AXN02299.1"/>
    </source>
</evidence>
<dbReference type="PANTHER" id="PTHR21071">
    <property type="entry name" value="UDP-N-ACETYLENOLPYRUVOYLGLUCOSAMINE REDUCTASE"/>
    <property type="match status" value="1"/>
</dbReference>
<dbReference type="PROSITE" id="PS51387">
    <property type="entry name" value="FAD_PCMH"/>
    <property type="match status" value="1"/>
</dbReference>
<feature type="active site" description="Proton donor" evidence="20">
    <location>
        <position position="237"/>
    </location>
</feature>
<dbReference type="EC" id="1.3.1.98" evidence="6 20"/>
<comment type="cofactor">
    <cofactor evidence="1 20">
        <name>FAD</name>
        <dbReference type="ChEBI" id="CHEBI:57692"/>
    </cofactor>
</comment>
<evidence type="ECO:0000256" key="9">
    <source>
        <dbReference type="ARBA" id="ARBA00022618"/>
    </source>
</evidence>
<evidence type="ECO:0000256" key="1">
    <source>
        <dbReference type="ARBA" id="ARBA00001974"/>
    </source>
</evidence>
<evidence type="ECO:0000256" key="14">
    <source>
        <dbReference type="ARBA" id="ARBA00022984"/>
    </source>
</evidence>
<comment type="function">
    <text evidence="2 20">Cell wall formation.</text>
</comment>
<keyword evidence="17 20" id="KW-0961">Cell wall biogenesis/degradation</keyword>
<evidence type="ECO:0000256" key="10">
    <source>
        <dbReference type="ARBA" id="ARBA00022630"/>
    </source>
</evidence>
<comment type="subcellular location">
    <subcellularLocation>
        <location evidence="3 20">Cytoplasm</location>
    </subcellularLocation>
</comment>
<comment type="catalytic activity">
    <reaction evidence="19 20">
        <text>UDP-N-acetyl-alpha-D-muramate + NADP(+) = UDP-N-acetyl-3-O-(1-carboxyvinyl)-alpha-D-glucosamine + NADPH + H(+)</text>
        <dbReference type="Rhea" id="RHEA:12248"/>
        <dbReference type="ChEBI" id="CHEBI:15378"/>
        <dbReference type="ChEBI" id="CHEBI:57783"/>
        <dbReference type="ChEBI" id="CHEBI:58349"/>
        <dbReference type="ChEBI" id="CHEBI:68483"/>
        <dbReference type="ChEBI" id="CHEBI:70757"/>
        <dbReference type="EC" id="1.3.1.98"/>
    </reaction>
</comment>
<evidence type="ECO:0000256" key="11">
    <source>
        <dbReference type="ARBA" id="ARBA00022827"/>
    </source>
</evidence>
<keyword evidence="14 20" id="KW-0573">Peptidoglycan synthesis</keyword>
<evidence type="ECO:0000256" key="2">
    <source>
        <dbReference type="ARBA" id="ARBA00003921"/>
    </source>
</evidence>
<dbReference type="InterPro" id="IPR016167">
    <property type="entry name" value="FAD-bd_PCMH_sub1"/>
</dbReference>
<evidence type="ECO:0000313" key="23">
    <source>
        <dbReference type="Proteomes" id="UP000256856"/>
    </source>
</evidence>
<feature type="active site" evidence="20">
    <location>
        <position position="333"/>
    </location>
</feature>
<dbReference type="GO" id="GO:0008762">
    <property type="term" value="F:UDP-N-acetylmuramate dehydrogenase activity"/>
    <property type="evidence" value="ECO:0007669"/>
    <property type="project" value="UniProtKB-UniRule"/>
</dbReference>
<keyword evidence="11 20" id="KW-0274">FAD</keyword>
<evidence type="ECO:0000256" key="19">
    <source>
        <dbReference type="ARBA" id="ARBA00048914"/>
    </source>
</evidence>
<dbReference type="Pfam" id="PF02873">
    <property type="entry name" value="MurB_C"/>
    <property type="match status" value="1"/>
</dbReference>
<dbReference type="SUPFAM" id="SSF56194">
    <property type="entry name" value="Uridine diphospho-N-Acetylenolpyruvylglucosamine reductase, MurB, C-terminal domain"/>
    <property type="match status" value="1"/>
</dbReference>
<keyword evidence="23" id="KW-1185">Reference proteome</keyword>
<dbReference type="EMBL" id="CP028374">
    <property type="protein sequence ID" value="AXN02299.1"/>
    <property type="molecule type" value="Genomic_DNA"/>
</dbReference>
<dbReference type="InterPro" id="IPR036635">
    <property type="entry name" value="MurB_C_sf"/>
</dbReference>
<evidence type="ECO:0000256" key="5">
    <source>
        <dbReference type="ARBA" id="ARBA00010485"/>
    </source>
</evidence>
<dbReference type="Gene3D" id="3.90.78.10">
    <property type="entry name" value="UDP-N-acetylenolpyruvoylglucosamine reductase, C-terminal domain"/>
    <property type="match status" value="1"/>
</dbReference>
<dbReference type="GO" id="GO:0071555">
    <property type="term" value="P:cell wall organization"/>
    <property type="evidence" value="ECO:0007669"/>
    <property type="project" value="UniProtKB-KW"/>
</dbReference>
<evidence type="ECO:0000256" key="12">
    <source>
        <dbReference type="ARBA" id="ARBA00022857"/>
    </source>
</evidence>
<dbReference type="NCBIfam" id="TIGR00179">
    <property type="entry name" value="murB"/>
    <property type="match status" value="1"/>
</dbReference>
<evidence type="ECO:0000256" key="20">
    <source>
        <dbReference type="HAMAP-Rule" id="MF_00037"/>
    </source>
</evidence>
<comment type="pathway">
    <text evidence="4 20">Cell wall biogenesis; peptidoglycan biosynthesis.</text>
</comment>
<proteinExistence type="inferred from homology"/>